<keyword evidence="4" id="KW-1185">Reference proteome</keyword>
<dbReference type="Pfam" id="PF00248">
    <property type="entry name" value="Aldo_ket_red"/>
    <property type="match status" value="1"/>
</dbReference>
<feature type="domain" description="NADP-dependent oxidoreductase" evidence="2">
    <location>
        <begin position="15"/>
        <end position="307"/>
    </location>
</feature>
<dbReference type="PANTHER" id="PTHR43625:SF40">
    <property type="entry name" value="ALDO-KETO REDUCTASE YAKC [NADP(+)]"/>
    <property type="match status" value="1"/>
</dbReference>
<evidence type="ECO:0000256" key="1">
    <source>
        <dbReference type="ARBA" id="ARBA00023002"/>
    </source>
</evidence>
<accession>A0ABU1DF08</accession>
<dbReference type="CDD" id="cd19076">
    <property type="entry name" value="AKR_AKR13A_13D"/>
    <property type="match status" value="1"/>
</dbReference>
<evidence type="ECO:0000259" key="2">
    <source>
        <dbReference type="Pfam" id="PF00248"/>
    </source>
</evidence>
<evidence type="ECO:0000313" key="4">
    <source>
        <dbReference type="Proteomes" id="UP001181622"/>
    </source>
</evidence>
<gene>
    <name evidence="3" type="ORF">IHQ68_08745</name>
</gene>
<dbReference type="PANTHER" id="PTHR43625">
    <property type="entry name" value="AFLATOXIN B1 ALDEHYDE REDUCTASE"/>
    <property type="match status" value="1"/>
</dbReference>
<evidence type="ECO:0000313" key="3">
    <source>
        <dbReference type="EMBL" id="MDR4306704.1"/>
    </source>
</evidence>
<reference evidence="3" key="1">
    <citation type="submission" date="2020-10" db="EMBL/GenBank/DDBJ databases">
        <authorList>
            <person name="Abbas A."/>
            <person name="Razzaq R."/>
            <person name="Waqas M."/>
            <person name="Abbas N."/>
            <person name="Nielsen T.K."/>
            <person name="Hansen L.H."/>
            <person name="Hussain S."/>
            <person name="Shahid M."/>
        </authorList>
    </citation>
    <scope>NUCLEOTIDE SEQUENCE</scope>
    <source>
        <strain evidence="3">S14</strain>
    </source>
</reference>
<dbReference type="EMBL" id="JADBEO010000015">
    <property type="protein sequence ID" value="MDR4306704.1"/>
    <property type="molecule type" value="Genomic_DNA"/>
</dbReference>
<dbReference type="InterPro" id="IPR023210">
    <property type="entry name" value="NADP_OxRdtase_dom"/>
</dbReference>
<dbReference type="Proteomes" id="UP001181622">
    <property type="component" value="Unassembled WGS sequence"/>
</dbReference>
<dbReference type="InterPro" id="IPR036812">
    <property type="entry name" value="NAD(P)_OxRdtase_dom_sf"/>
</dbReference>
<sequence length="329" mass="35482">MKQRPLGRTGRVVSEIGFGCMGMSEFYGPSDQSENFSTLGAALDAGVNFFDTADTYGHGANEELVGRFARTVGRHRVCVATKFGIVREPGKIERRIDTSPAYVKAACNASLKRLGLDHIDLYYAHRLNPDVPIEDTVGAMADLVQAGKVRALGLSEVSPATLRRAHAVHPITAVQSELSLAERTPEDEILPLCWELSITFVAYSPLGRALLTGRDVAAEALDVTDYRRFLPRFIGNAATANVRLAAKLKAIAEEKGATPAQIAIAWLLASFPHVVPIPGTRKAVRARENAGASDVRLTRDDLERLDGLFPIGAATGDRYTEAGFIGVNV</sequence>
<keyword evidence="1" id="KW-0560">Oxidoreductase</keyword>
<organism evidence="3 4">
    <name type="scientific">Chelatococcus sambhunathii</name>
    <dbReference type="NCBI Taxonomy" id="363953"/>
    <lineage>
        <taxon>Bacteria</taxon>
        <taxon>Pseudomonadati</taxon>
        <taxon>Pseudomonadota</taxon>
        <taxon>Alphaproteobacteria</taxon>
        <taxon>Hyphomicrobiales</taxon>
        <taxon>Chelatococcaceae</taxon>
        <taxon>Chelatococcus</taxon>
    </lineage>
</organism>
<proteinExistence type="predicted"/>
<name>A0ABU1DF08_9HYPH</name>
<dbReference type="Gene3D" id="3.20.20.100">
    <property type="entry name" value="NADP-dependent oxidoreductase domain"/>
    <property type="match status" value="1"/>
</dbReference>
<protein>
    <submittedName>
        <fullName evidence="3">Aldo/keto reductase</fullName>
    </submittedName>
</protein>
<dbReference type="InterPro" id="IPR050791">
    <property type="entry name" value="Aldo-Keto_reductase"/>
</dbReference>
<comment type="caution">
    <text evidence="3">The sequence shown here is derived from an EMBL/GenBank/DDBJ whole genome shotgun (WGS) entry which is preliminary data.</text>
</comment>
<dbReference type="RefSeq" id="WP_309390822.1">
    <property type="nucleotide sequence ID" value="NZ_JADBEO010000015.1"/>
</dbReference>
<dbReference type="SUPFAM" id="SSF51430">
    <property type="entry name" value="NAD(P)-linked oxidoreductase"/>
    <property type="match status" value="1"/>
</dbReference>